<dbReference type="AlphaFoldDB" id="T1EUV3"/>
<dbReference type="GeneID" id="20200353"/>
<keyword evidence="3" id="KW-1185">Reference proteome</keyword>
<reference evidence="3" key="1">
    <citation type="submission" date="2012-12" db="EMBL/GenBank/DDBJ databases">
        <authorList>
            <person name="Hellsten U."/>
            <person name="Grimwood J."/>
            <person name="Chapman J.A."/>
            <person name="Shapiro H."/>
            <person name="Aerts A."/>
            <person name="Otillar R.P."/>
            <person name="Terry A.Y."/>
            <person name="Boore J.L."/>
            <person name="Simakov O."/>
            <person name="Marletaz F."/>
            <person name="Cho S.-J."/>
            <person name="Edsinger-Gonzales E."/>
            <person name="Havlak P."/>
            <person name="Kuo D.-H."/>
            <person name="Larsson T."/>
            <person name="Lv J."/>
            <person name="Arendt D."/>
            <person name="Savage R."/>
            <person name="Osoegawa K."/>
            <person name="de Jong P."/>
            <person name="Lindberg D.R."/>
            <person name="Seaver E.C."/>
            <person name="Weisblat D.A."/>
            <person name="Putnam N.H."/>
            <person name="Grigoriev I.V."/>
            <person name="Rokhsar D.S."/>
        </authorList>
    </citation>
    <scope>NUCLEOTIDE SEQUENCE</scope>
</reference>
<dbReference type="HOGENOM" id="CLU_1316701_0_0_1"/>
<dbReference type="InterPro" id="IPR036691">
    <property type="entry name" value="Endo/exonu/phosph_ase_sf"/>
</dbReference>
<dbReference type="CTD" id="20200353"/>
<dbReference type="InterPro" id="IPR027124">
    <property type="entry name" value="Swc5/CFDP1/2"/>
</dbReference>
<reference evidence="2" key="3">
    <citation type="submission" date="2015-06" db="UniProtKB">
        <authorList>
            <consortium name="EnsemblMetazoa"/>
        </authorList>
    </citation>
    <scope>IDENTIFICATION</scope>
</reference>
<accession>T1EUV3</accession>
<evidence type="ECO:0000313" key="1">
    <source>
        <dbReference type="EMBL" id="ESN94260.1"/>
    </source>
</evidence>
<dbReference type="KEGG" id="hro:HELRODRAFT_164067"/>
<dbReference type="OrthoDB" id="6146826at2759"/>
<evidence type="ECO:0008006" key="4">
    <source>
        <dbReference type="Google" id="ProtNLM"/>
    </source>
</evidence>
<dbReference type="EnsemblMetazoa" id="HelroT164067">
    <property type="protein sequence ID" value="HelroP164067"/>
    <property type="gene ID" value="HelroG164067"/>
</dbReference>
<dbReference type="PANTHER" id="PTHR23227:SF67">
    <property type="entry name" value="CRANIOFACIAL DEVELOPMENT PROTEIN 2-LIKE"/>
    <property type="match status" value="1"/>
</dbReference>
<evidence type="ECO:0000313" key="3">
    <source>
        <dbReference type="Proteomes" id="UP000015101"/>
    </source>
</evidence>
<sequence>MYLSNCSDPVDRYDKQYSVSSKYTIVTFDSNDKKSPSNSSREARRTFRLSRDSSVACRIRFKITKLNYCNQETQIEKVETPTFCPSFFVKIAFSDTISTIPKSETILIGGDLNGHVGEKTDGFDNVHSGFNYGERNEDGNRILEFAESNGFCLQNTNFNKRRNLISREIEDKRKTRDELQHDLDLAYETWNNIIDINIELILLILKLAI</sequence>
<dbReference type="PANTHER" id="PTHR23227">
    <property type="entry name" value="BUCENTAUR RELATED"/>
    <property type="match status" value="1"/>
</dbReference>
<proteinExistence type="predicted"/>
<gene>
    <name evidence="2" type="primary">20200353</name>
    <name evidence="1" type="ORF">HELRODRAFT_164067</name>
</gene>
<protein>
    <recommendedName>
        <fullName evidence="4">Endonuclease/exonuclease/phosphatase domain-containing protein</fullName>
    </recommendedName>
</protein>
<dbReference type="Gene3D" id="3.60.10.10">
    <property type="entry name" value="Endonuclease/exonuclease/phosphatase"/>
    <property type="match status" value="1"/>
</dbReference>
<dbReference type="RefSeq" id="XP_009027362.1">
    <property type="nucleotide sequence ID" value="XM_009029114.1"/>
</dbReference>
<dbReference type="EMBL" id="KB097571">
    <property type="protein sequence ID" value="ESN94260.1"/>
    <property type="molecule type" value="Genomic_DNA"/>
</dbReference>
<evidence type="ECO:0000313" key="2">
    <source>
        <dbReference type="EnsemblMetazoa" id="HelroP164067"/>
    </source>
</evidence>
<reference evidence="1 3" key="2">
    <citation type="journal article" date="2013" name="Nature">
        <title>Insights into bilaterian evolution from three spiralian genomes.</title>
        <authorList>
            <person name="Simakov O."/>
            <person name="Marletaz F."/>
            <person name="Cho S.J."/>
            <person name="Edsinger-Gonzales E."/>
            <person name="Havlak P."/>
            <person name="Hellsten U."/>
            <person name="Kuo D.H."/>
            <person name="Larsson T."/>
            <person name="Lv J."/>
            <person name="Arendt D."/>
            <person name="Savage R."/>
            <person name="Osoegawa K."/>
            <person name="de Jong P."/>
            <person name="Grimwood J."/>
            <person name="Chapman J.A."/>
            <person name="Shapiro H."/>
            <person name="Aerts A."/>
            <person name="Otillar R.P."/>
            <person name="Terry A.Y."/>
            <person name="Boore J.L."/>
            <person name="Grigoriev I.V."/>
            <person name="Lindberg D.R."/>
            <person name="Seaver E.C."/>
            <person name="Weisblat D.A."/>
            <person name="Putnam N.H."/>
            <person name="Rokhsar D.S."/>
        </authorList>
    </citation>
    <scope>NUCLEOTIDE SEQUENCE</scope>
</reference>
<dbReference type="Proteomes" id="UP000015101">
    <property type="component" value="Unassembled WGS sequence"/>
</dbReference>
<name>T1EUV3_HELRO</name>
<dbReference type="InParanoid" id="T1EUV3"/>
<organism evidence="2 3">
    <name type="scientific">Helobdella robusta</name>
    <name type="common">Californian leech</name>
    <dbReference type="NCBI Taxonomy" id="6412"/>
    <lineage>
        <taxon>Eukaryota</taxon>
        <taxon>Metazoa</taxon>
        <taxon>Spiralia</taxon>
        <taxon>Lophotrochozoa</taxon>
        <taxon>Annelida</taxon>
        <taxon>Clitellata</taxon>
        <taxon>Hirudinea</taxon>
        <taxon>Rhynchobdellida</taxon>
        <taxon>Glossiphoniidae</taxon>
        <taxon>Helobdella</taxon>
    </lineage>
</organism>
<dbReference type="EMBL" id="AMQM01001526">
    <property type="status" value="NOT_ANNOTATED_CDS"/>
    <property type="molecule type" value="Genomic_DNA"/>
</dbReference>